<sequence>MFFTPIINFDKHFLIPFLILSQPSTQSPRPRKFLNGIQCGLVKSTEQRTNSVTLSPQQNGSTRQRPRRASVTTNDTTQPPFTRPLSRVGVLAPHERPSTPCPAPILVAKSVCTTVSKSPRPPSAKYRPGHTGDPAVTQRSQKFNSDTSDVDQLAEFHHVIRIPTRTYRTSVRGLSTVQTTQTAGEQRGADNLMRKPEPVKSCSLTRVRTSSCSSISEQDIQPLHSKSSRLTPSADATTRPDRLSCQIAPVCDGRLPDRTGDTVQPGRLLKRNQISWNLGSIKKFFHRRDKTPSLGPVGSGLISTISNQITPDYVEINADSTRPSQPKYVTTMKLKDRLPKNTTGQAIRHTLLTPSADHLTRRSSIRSVRR</sequence>
<comment type="caution">
    <text evidence="2">The sequence shown here is derived from an EMBL/GenBank/DDBJ whole genome shotgun (WGS) entry which is preliminary data.</text>
</comment>
<feature type="compositionally biased region" description="Polar residues" evidence="1">
    <location>
        <begin position="70"/>
        <end position="80"/>
    </location>
</feature>
<feature type="compositionally biased region" description="Polar residues" evidence="1">
    <location>
        <begin position="47"/>
        <end position="63"/>
    </location>
</feature>
<dbReference type="Proteomes" id="UP000728185">
    <property type="component" value="Unassembled WGS sequence"/>
</dbReference>
<organism evidence="2 3">
    <name type="scientific">Fasciolopsis buskii</name>
    <dbReference type="NCBI Taxonomy" id="27845"/>
    <lineage>
        <taxon>Eukaryota</taxon>
        <taxon>Metazoa</taxon>
        <taxon>Spiralia</taxon>
        <taxon>Lophotrochozoa</taxon>
        <taxon>Platyhelminthes</taxon>
        <taxon>Trematoda</taxon>
        <taxon>Digenea</taxon>
        <taxon>Plagiorchiida</taxon>
        <taxon>Echinostomata</taxon>
        <taxon>Echinostomatoidea</taxon>
        <taxon>Fasciolidae</taxon>
        <taxon>Fasciolopsis</taxon>
    </lineage>
</organism>
<feature type="region of interest" description="Disordered" evidence="1">
    <location>
        <begin position="46"/>
        <end position="85"/>
    </location>
</feature>
<keyword evidence="3" id="KW-1185">Reference proteome</keyword>
<feature type="compositionally biased region" description="Polar residues" evidence="1">
    <location>
        <begin position="137"/>
        <end position="147"/>
    </location>
</feature>
<evidence type="ECO:0000256" key="1">
    <source>
        <dbReference type="SAM" id="MobiDB-lite"/>
    </source>
</evidence>
<accession>A0A8E0RUF9</accession>
<feature type="region of interest" description="Disordered" evidence="1">
    <location>
        <begin position="178"/>
        <end position="239"/>
    </location>
</feature>
<protein>
    <submittedName>
        <fullName evidence="2">Uncharacterized protein</fullName>
    </submittedName>
</protein>
<proteinExistence type="predicted"/>
<reference evidence="2" key="1">
    <citation type="submission" date="2019-05" db="EMBL/GenBank/DDBJ databases">
        <title>Annotation for the trematode Fasciolopsis buski.</title>
        <authorList>
            <person name="Choi Y.-J."/>
        </authorList>
    </citation>
    <scope>NUCLEOTIDE SEQUENCE</scope>
    <source>
        <strain evidence="2">HT</strain>
        <tissue evidence="2">Whole worm</tissue>
    </source>
</reference>
<feature type="compositionally biased region" description="Polar residues" evidence="1">
    <location>
        <begin position="202"/>
        <end position="236"/>
    </location>
</feature>
<dbReference type="OrthoDB" id="10433052at2759"/>
<dbReference type="AlphaFoldDB" id="A0A8E0RUF9"/>
<evidence type="ECO:0000313" key="2">
    <source>
        <dbReference type="EMBL" id="KAA0188282.1"/>
    </source>
</evidence>
<evidence type="ECO:0000313" key="3">
    <source>
        <dbReference type="Proteomes" id="UP000728185"/>
    </source>
</evidence>
<name>A0A8E0RUF9_9TREM</name>
<gene>
    <name evidence="2" type="ORF">FBUS_06950</name>
</gene>
<dbReference type="EMBL" id="LUCM01008504">
    <property type="protein sequence ID" value="KAA0188282.1"/>
    <property type="molecule type" value="Genomic_DNA"/>
</dbReference>
<feature type="region of interest" description="Disordered" evidence="1">
    <location>
        <begin position="116"/>
        <end position="149"/>
    </location>
</feature>